<keyword evidence="3" id="KW-1185">Reference proteome</keyword>
<gene>
    <name evidence="2" type="ORF">GCM10009839_39060</name>
</gene>
<comment type="caution">
    <text evidence="2">The sequence shown here is derived from an EMBL/GenBank/DDBJ whole genome shotgun (WGS) entry which is preliminary data.</text>
</comment>
<dbReference type="EMBL" id="BAAAQN010000021">
    <property type="protein sequence ID" value="GAA2034717.1"/>
    <property type="molecule type" value="Genomic_DNA"/>
</dbReference>
<evidence type="ECO:0000313" key="2">
    <source>
        <dbReference type="EMBL" id="GAA2034717.1"/>
    </source>
</evidence>
<protein>
    <submittedName>
        <fullName evidence="2">Uncharacterized protein</fullName>
    </submittedName>
</protein>
<organism evidence="2 3">
    <name type="scientific">Catenulispora yoronensis</name>
    <dbReference type="NCBI Taxonomy" id="450799"/>
    <lineage>
        <taxon>Bacteria</taxon>
        <taxon>Bacillati</taxon>
        <taxon>Actinomycetota</taxon>
        <taxon>Actinomycetes</taxon>
        <taxon>Catenulisporales</taxon>
        <taxon>Catenulisporaceae</taxon>
        <taxon>Catenulispora</taxon>
    </lineage>
</organism>
<accession>A0ABN2UDN0</accession>
<feature type="region of interest" description="Disordered" evidence="1">
    <location>
        <begin position="94"/>
        <end position="137"/>
    </location>
</feature>
<sequence length="353" mass="34509">MEQRDELEIETRLRAALSARSELVTHSTLRPGIPPNEHTAGLRTKPAGLWSSWRRFLVPATVAAALVGGVFVGAQLPDKGGKGEVNAGAGGTATPGGAAAGSSSPALGSAGTVPSASTGAVPGAQPSSSGTQNAPAPAVTEASVGTVRFSLADGWQVAAIDATSACVTAKTGGAQPGATSAGNTGTSPGNTGTSPGNTGTGTAHAAALPCGLDALYVKTDAPADAWPRSTATKATGWWPKAVDAPAQIVCPAAKLDASNHVADSVSLRSSAKYPLSPGTPAGAAGAAGAQTAEYHEWAVTCDQGSGVRPMLWELLPADGAAGGAKVAVVTVVSSDPAFDAALLGMVGTLHLAG</sequence>
<evidence type="ECO:0000313" key="3">
    <source>
        <dbReference type="Proteomes" id="UP001500751"/>
    </source>
</evidence>
<name>A0ABN2UDN0_9ACTN</name>
<feature type="compositionally biased region" description="Polar residues" evidence="1">
    <location>
        <begin position="125"/>
        <end position="134"/>
    </location>
</feature>
<dbReference type="RefSeq" id="WP_344667057.1">
    <property type="nucleotide sequence ID" value="NZ_BAAAQN010000021.1"/>
</dbReference>
<feature type="region of interest" description="Disordered" evidence="1">
    <location>
        <begin position="170"/>
        <end position="202"/>
    </location>
</feature>
<reference evidence="2 3" key="1">
    <citation type="journal article" date="2019" name="Int. J. Syst. Evol. Microbiol.">
        <title>The Global Catalogue of Microorganisms (GCM) 10K type strain sequencing project: providing services to taxonomists for standard genome sequencing and annotation.</title>
        <authorList>
            <consortium name="The Broad Institute Genomics Platform"/>
            <consortium name="The Broad Institute Genome Sequencing Center for Infectious Disease"/>
            <person name="Wu L."/>
            <person name="Ma J."/>
        </authorList>
    </citation>
    <scope>NUCLEOTIDE SEQUENCE [LARGE SCALE GENOMIC DNA]</scope>
    <source>
        <strain evidence="2 3">JCM 16014</strain>
    </source>
</reference>
<dbReference type="Proteomes" id="UP001500751">
    <property type="component" value="Unassembled WGS sequence"/>
</dbReference>
<proteinExistence type="predicted"/>
<feature type="compositionally biased region" description="Low complexity" evidence="1">
    <location>
        <begin position="176"/>
        <end position="202"/>
    </location>
</feature>
<evidence type="ECO:0000256" key="1">
    <source>
        <dbReference type="SAM" id="MobiDB-lite"/>
    </source>
</evidence>
<feature type="compositionally biased region" description="Low complexity" evidence="1">
    <location>
        <begin position="95"/>
        <end position="112"/>
    </location>
</feature>